<gene>
    <name evidence="2" type="ORF">ERS137965_03273</name>
    <name evidence="1" type="ORF">ERS137966_03295</name>
</gene>
<dbReference type="Proteomes" id="UP000041595">
    <property type="component" value="Unassembled WGS sequence"/>
</dbReference>
<dbReference type="Proteomes" id="UP000038647">
    <property type="component" value="Unassembled WGS sequence"/>
</dbReference>
<keyword evidence="3" id="KW-1185">Reference proteome</keyword>
<reference evidence="2 4" key="1">
    <citation type="submission" date="2015-03" db="EMBL/GenBank/DDBJ databases">
        <authorList>
            <person name="Murphy D."/>
        </authorList>
    </citation>
    <scope>NUCLEOTIDE SEQUENCE [LARGE SCALE GENOMIC DNA]</scope>
    <source>
        <strain evidence="2 4">IP06005</strain>
    </source>
</reference>
<evidence type="ECO:0000313" key="1">
    <source>
        <dbReference type="EMBL" id="CNL45959.1"/>
    </source>
</evidence>
<dbReference type="EMBL" id="CQEJ01000021">
    <property type="protein sequence ID" value="CNL52064.1"/>
    <property type="molecule type" value="Genomic_DNA"/>
</dbReference>
<organism evidence="2 4">
    <name type="scientific">Yersinia aldovae</name>
    <dbReference type="NCBI Taxonomy" id="29483"/>
    <lineage>
        <taxon>Bacteria</taxon>
        <taxon>Pseudomonadati</taxon>
        <taxon>Pseudomonadota</taxon>
        <taxon>Gammaproteobacteria</taxon>
        <taxon>Enterobacterales</taxon>
        <taxon>Yersiniaceae</taxon>
        <taxon>Yersinia</taxon>
    </lineage>
</organism>
<proteinExistence type="predicted"/>
<name>A0A0T9ULU3_YERAL</name>
<evidence type="ECO:0000313" key="3">
    <source>
        <dbReference type="Proteomes" id="UP000038647"/>
    </source>
</evidence>
<dbReference type="EMBL" id="CQEH01000017">
    <property type="protein sequence ID" value="CNL45959.1"/>
    <property type="molecule type" value="Genomic_DNA"/>
</dbReference>
<dbReference type="RefSeq" id="WP_042840288.1">
    <property type="nucleotide sequence ID" value="NZ_CABHQG010000126.1"/>
</dbReference>
<accession>A0A0T9ULU3</accession>
<protein>
    <submittedName>
        <fullName evidence="2">Uncharacterized protein</fullName>
    </submittedName>
</protein>
<dbReference type="AlphaFoldDB" id="A0A0T9ULU3"/>
<evidence type="ECO:0000313" key="4">
    <source>
        <dbReference type="Proteomes" id="UP000041595"/>
    </source>
</evidence>
<evidence type="ECO:0000313" key="2">
    <source>
        <dbReference type="EMBL" id="CNL52064.1"/>
    </source>
</evidence>
<sequence length="152" mass="17136">MNISRPTQDSMVKAFRNSEKHVHFVDLSKLKNALTNIKNDSKSLGQIPTSKAQEKLVWVEEQLTKMQTTLESQGSKKLEAKSEKISKLMTQVNNLLKKEGVIQSNNSQPQDIGRTRQERDTIKADLMKNYENHTSGFSLSATTSSNRQDTGL</sequence>
<reference evidence="1 3" key="2">
    <citation type="submission" date="2015-03" db="EMBL/GenBank/DDBJ databases">
        <authorList>
            <consortium name="Pathogen Informatics"/>
            <person name="Murphy D."/>
        </authorList>
    </citation>
    <scope>NUCLEOTIDE SEQUENCE [LARGE SCALE GENOMIC DNA]</scope>
    <source>
        <strain evidence="1 3">IP08791</strain>
    </source>
</reference>